<dbReference type="STRING" id="1165861.A0A0L0UHB9"/>
<name>A0A0L0UHB9_9BASI</name>
<dbReference type="GO" id="GO:0006397">
    <property type="term" value="P:mRNA processing"/>
    <property type="evidence" value="ECO:0007669"/>
    <property type="project" value="UniProtKB-UniRule"/>
</dbReference>
<evidence type="ECO:0000256" key="1">
    <source>
        <dbReference type="ARBA" id="ARBA00004434"/>
    </source>
</evidence>
<evidence type="ECO:0000256" key="10">
    <source>
        <dbReference type="RuleBase" id="RU367108"/>
    </source>
</evidence>
<dbReference type="EMBL" id="AJIL01009578">
    <property type="protein sequence ID" value="KNE86462.1"/>
    <property type="molecule type" value="Genomic_DNA"/>
</dbReference>
<feature type="domain" description="Mitochondrial escape protein 2 C-terminal" evidence="11">
    <location>
        <begin position="33"/>
        <end position="129"/>
    </location>
</feature>
<keyword evidence="10" id="KW-0694">RNA-binding</keyword>
<evidence type="ECO:0000256" key="8">
    <source>
        <dbReference type="ARBA" id="ARBA00023136"/>
    </source>
</evidence>
<feature type="non-terminal residue" evidence="12">
    <location>
        <position position="145"/>
    </location>
</feature>
<gene>
    <name evidence="12" type="ORF">PSTG_20177</name>
</gene>
<dbReference type="PANTHER" id="PTHR32198">
    <property type="entry name" value="MITOCHONDRIAL ESCAPE PROTEIN 2"/>
    <property type="match status" value="1"/>
</dbReference>
<keyword evidence="13" id="KW-1185">Reference proteome</keyword>
<evidence type="ECO:0000256" key="9">
    <source>
        <dbReference type="ARBA" id="ARBA00025276"/>
    </source>
</evidence>
<keyword evidence="6" id="KW-1133">Transmembrane helix</keyword>
<keyword evidence="7 10" id="KW-0496">Mitochondrion</keyword>
<organism evidence="12 13">
    <name type="scientific">Puccinia striiformis f. sp. tritici PST-78</name>
    <dbReference type="NCBI Taxonomy" id="1165861"/>
    <lineage>
        <taxon>Eukaryota</taxon>
        <taxon>Fungi</taxon>
        <taxon>Dikarya</taxon>
        <taxon>Basidiomycota</taxon>
        <taxon>Pucciniomycotina</taxon>
        <taxon>Pucciniomycetes</taxon>
        <taxon>Pucciniales</taxon>
        <taxon>Pucciniaceae</taxon>
        <taxon>Puccinia</taxon>
    </lineage>
</organism>
<dbReference type="AlphaFoldDB" id="A0A0L0UHB9"/>
<evidence type="ECO:0000256" key="7">
    <source>
        <dbReference type="ARBA" id="ARBA00023128"/>
    </source>
</evidence>
<dbReference type="Pfam" id="PF10443">
    <property type="entry name" value="RNA12"/>
    <property type="match status" value="1"/>
</dbReference>
<evidence type="ECO:0000256" key="6">
    <source>
        <dbReference type="ARBA" id="ARBA00022989"/>
    </source>
</evidence>
<comment type="function">
    <text evidence="9 10">Plays a role in maintaining the mitochondrial genome and in controlling the mtDNA escape. Involved in the regulation of mtDNA nucleotide structure and number. May have a dispensable role in early maturation of pre-rRNA.</text>
</comment>
<dbReference type="PANTHER" id="PTHR32198:SF2">
    <property type="entry name" value="MITOCHONDRIAL ESCAPE PROTEIN 2"/>
    <property type="match status" value="1"/>
</dbReference>
<comment type="subcellular location">
    <subcellularLocation>
        <location evidence="1 10">Mitochondrion inner membrane</location>
        <topology evidence="1 10">Single-pass membrane protein</topology>
    </subcellularLocation>
</comment>
<evidence type="ECO:0000256" key="3">
    <source>
        <dbReference type="ARBA" id="ARBA00020222"/>
    </source>
</evidence>
<comment type="similarity">
    <text evidence="2 10">Belongs to the YME2 family.</text>
</comment>
<keyword evidence="5 10" id="KW-0999">Mitochondrion inner membrane</keyword>
<evidence type="ECO:0000256" key="5">
    <source>
        <dbReference type="ARBA" id="ARBA00022792"/>
    </source>
</evidence>
<evidence type="ECO:0000256" key="4">
    <source>
        <dbReference type="ARBA" id="ARBA00022692"/>
    </source>
</evidence>
<dbReference type="GO" id="GO:0005743">
    <property type="term" value="C:mitochondrial inner membrane"/>
    <property type="evidence" value="ECO:0007669"/>
    <property type="project" value="UniProtKB-SubCell"/>
</dbReference>
<keyword evidence="4" id="KW-0812">Transmembrane</keyword>
<evidence type="ECO:0000256" key="2">
    <source>
        <dbReference type="ARBA" id="ARBA00010320"/>
    </source>
</evidence>
<comment type="caution">
    <text evidence="12">The sequence shown here is derived from an EMBL/GenBank/DDBJ whole genome shotgun (WGS) entry which is preliminary data.</text>
</comment>
<dbReference type="Proteomes" id="UP000054564">
    <property type="component" value="Unassembled WGS sequence"/>
</dbReference>
<keyword evidence="8" id="KW-0472">Membrane</keyword>
<evidence type="ECO:0000313" key="12">
    <source>
        <dbReference type="EMBL" id="KNE86462.1"/>
    </source>
</evidence>
<dbReference type="InterPro" id="IPR039627">
    <property type="entry name" value="Yme2_C"/>
</dbReference>
<proteinExistence type="inferred from homology"/>
<dbReference type="InterPro" id="IPR018850">
    <property type="entry name" value="Mt_escape_2_C"/>
</dbReference>
<evidence type="ECO:0000313" key="13">
    <source>
        <dbReference type="Proteomes" id="UP000054564"/>
    </source>
</evidence>
<keyword evidence="10" id="KW-0507">mRNA processing</keyword>
<evidence type="ECO:0000259" key="11">
    <source>
        <dbReference type="Pfam" id="PF10443"/>
    </source>
</evidence>
<dbReference type="GO" id="GO:0003723">
    <property type="term" value="F:RNA binding"/>
    <property type="evidence" value="ECO:0007669"/>
    <property type="project" value="UniProtKB-UniRule"/>
</dbReference>
<reference evidence="13" key="1">
    <citation type="submission" date="2014-03" db="EMBL/GenBank/DDBJ databases">
        <title>The Genome Sequence of Puccinia striiformis f. sp. tritici PST-78.</title>
        <authorList>
            <consortium name="The Broad Institute Genome Sequencing Platform"/>
            <person name="Cuomo C."/>
            <person name="Hulbert S."/>
            <person name="Chen X."/>
            <person name="Walker B."/>
            <person name="Young S.K."/>
            <person name="Zeng Q."/>
            <person name="Gargeya S."/>
            <person name="Fitzgerald M."/>
            <person name="Haas B."/>
            <person name="Abouelleil A."/>
            <person name="Alvarado L."/>
            <person name="Arachchi H.M."/>
            <person name="Berlin A.M."/>
            <person name="Chapman S.B."/>
            <person name="Goldberg J."/>
            <person name="Griggs A."/>
            <person name="Gujja S."/>
            <person name="Hansen M."/>
            <person name="Howarth C."/>
            <person name="Imamovic A."/>
            <person name="Larimer J."/>
            <person name="McCowan C."/>
            <person name="Montmayeur A."/>
            <person name="Murphy C."/>
            <person name="Neiman D."/>
            <person name="Pearson M."/>
            <person name="Priest M."/>
            <person name="Roberts A."/>
            <person name="Saif S."/>
            <person name="Shea T."/>
            <person name="Sisk P."/>
            <person name="Sykes S."/>
            <person name="Wortman J."/>
            <person name="Nusbaum C."/>
            <person name="Birren B."/>
        </authorList>
    </citation>
    <scope>NUCLEOTIDE SEQUENCE [LARGE SCALE GENOMIC DNA]</scope>
    <source>
        <strain evidence="13">race PST-78</strain>
    </source>
</reference>
<protein>
    <recommendedName>
        <fullName evidence="3 10">Mitochondrial escape protein 2</fullName>
    </recommendedName>
</protein>
<sequence>MDDTAPIDGEAVPPTFESLPLIPLPVDDKSTTDVDEEAEFIKTLPIVVLQNFAQKAGKGDVWNVLAEWGSSLVENRIAHVIVVTDTSIATKALTKALPTKPLNSVSLADADEANSLAYVKDKLKGSKLTLSAEDSTEVAKLGGRM</sequence>
<accession>A0A0L0UHB9</accession>